<dbReference type="EMBL" id="UGUW01000004">
    <property type="protein sequence ID" value="SUD61581.1"/>
    <property type="molecule type" value="Genomic_DNA"/>
</dbReference>
<protein>
    <submittedName>
        <fullName evidence="1">Peptide chain release factor RF-3</fullName>
    </submittedName>
</protein>
<proteinExistence type="predicted"/>
<evidence type="ECO:0000313" key="1">
    <source>
        <dbReference type="EMBL" id="SUD61581.1"/>
    </source>
</evidence>
<accession>A0A379KBR9</accession>
<organism evidence="1 2">
    <name type="scientific">Ectopseudomonas oleovorans</name>
    <name type="common">Pseudomonas oleovorans</name>
    <dbReference type="NCBI Taxonomy" id="301"/>
    <lineage>
        <taxon>Bacteria</taxon>
        <taxon>Pseudomonadati</taxon>
        <taxon>Pseudomonadota</taxon>
        <taxon>Gammaproteobacteria</taxon>
        <taxon>Pseudomonadales</taxon>
        <taxon>Pseudomonadaceae</taxon>
        <taxon>Ectopseudomonas</taxon>
    </lineage>
</organism>
<dbReference type="Proteomes" id="UP000254084">
    <property type="component" value="Unassembled WGS sequence"/>
</dbReference>
<evidence type="ECO:0000313" key="2">
    <source>
        <dbReference type="Proteomes" id="UP000254084"/>
    </source>
</evidence>
<reference evidence="1 2" key="1">
    <citation type="submission" date="2018-06" db="EMBL/GenBank/DDBJ databases">
        <authorList>
            <consortium name="Pathogen Informatics"/>
            <person name="Doyle S."/>
        </authorList>
    </citation>
    <scope>NUCLEOTIDE SEQUENCE [LARGE SCALE GENOMIC DNA]</scope>
    <source>
        <strain evidence="1 2">NCTC10860</strain>
    </source>
</reference>
<dbReference type="InterPro" id="IPR007433">
    <property type="entry name" value="DUF481"/>
</dbReference>
<dbReference type="Pfam" id="PF04338">
    <property type="entry name" value="DUF481"/>
    <property type="match status" value="1"/>
</dbReference>
<gene>
    <name evidence="1" type="ORF">NCTC10860_03971</name>
</gene>
<sequence length="398" mass="46669">MAQRTTNPACSAAKAGQLGQFAIADDPAFRHLCQYQVQRFATRLDACRWWSLPCRLWRFRLAHRVRPYHARTDRLIPFYPGSPLWADTVWLDNGDRLSGEIILLDGGKLALKTKYAGQVLIDWKDIDTLSSDKPLLVRRSGFDNERSERLVAAGSGMVRVQGEREYTLPLAQIKRLVPPRPLLEDRLWEGNLDAKLDMKRNQNDVDEWKLKGNTRVEHGRWRHVLSGELERETKNDRKVEDNWELEYDLDRFFTEHWFWRVGVEQAEDEFETVDRQRIVGTGPGYRFWDDELGRFDLIGQFNRVRLESDVADLAFNTTSLELDYKRLLWGTRLEFYANAQLQIPHIEEIDYVLDSEFGLRYRLNQWARLSLLYELDQLRAPGQTVSDRHYLIGIGVGW</sequence>
<dbReference type="AlphaFoldDB" id="A0A379KBR9"/>
<name>A0A379KBR9_ECTOL</name>